<dbReference type="InterPro" id="IPR000182">
    <property type="entry name" value="GNAT_dom"/>
</dbReference>
<dbReference type="RefSeq" id="WP_066128033.1">
    <property type="nucleotide sequence ID" value="NZ_FKIF01000006.1"/>
</dbReference>
<keyword evidence="2" id="KW-0808">Transferase</keyword>
<dbReference type="AlphaFoldDB" id="A0A157SIL7"/>
<sequence length="168" mass="18401">MQCNDVSIASQRLSLRPFRADDAGEAYPCITPTLTRYMRFEPPGSEAEFESVWRTWLPKIASGEDITFVIRLTGSGALVGFAGLHRTQDAEPELGIWIRESEHGHGYGGEAVKAVAGWAAAAFGRTAFIYPVAMENVPSRRIAERLGGVVVGRRDTAKYDAVVYRIPA</sequence>
<accession>A0A157SIL7</accession>
<evidence type="ECO:0000259" key="1">
    <source>
        <dbReference type="PROSITE" id="PS51186"/>
    </source>
</evidence>
<dbReference type="OrthoDB" id="5292292at2"/>
<proteinExistence type="predicted"/>
<evidence type="ECO:0000313" key="3">
    <source>
        <dbReference type="Proteomes" id="UP000076848"/>
    </source>
</evidence>
<dbReference type="PROSITE" id="PS51186">
    <property type="entry name" value="GNAT"/>
    <property type="match status" value="1"/>
</dbReference>
<dbReference type="EMBL" id="FKIF01000006">
    <property type="protein sequence ID" value="SAI70033.1"/>
    <property type="molecule type" value="Genomic_DNA"/>
</dbReference>
<dbReference type="SUPFAM" id="SSF55729">
    <property type="entry name" value="Acyl-CoA N-acyltransferases (Nat)"/>
    <property type="match status" value="1"/>
</dbReference>
<dbReference type="Gene3D" id="3.40.630.30">
    <property type="match status" value="1"/>
</dbReference>
<protein>
    <submittedName>
        <fullName evidence="2">Acetyltransferase</fullName>
    </submittedName>
</protein>
<organism evidence="2 3">
    <name type="scientific">Bordetella ansorpii</name>
    <dbReference type="NCBI Taxonomy" id="288768"/>
    <lineage>
        <taxon>Bacteria</taxon>
        <taxon>Pseudomonadati</taxon>
        <taxon>Pseudomonadota</taxon>
        <taxon>Betaproteobacteria</taxon>
        <taxon>Burkholderiales</taxon>
        <taxon>Alcaligenaceae</taxon>
        <taxon>Bordetella</taxon>
    </lineage>
</organism>
<dbReference type="GO" id="GO:0016747">
    <property type="term" value="F:acyltransferase activity, transferring groups other than amino-acyl groups"/>
    <property type="evidence" value="ECO:0007669"/>
    <property type="project" value="InterPro"/>
</dbReference>
<name>A0A157SIL7_9BORD</name>
<dbReference type="STRING" id="288768.SAMEA3906486_02857"/>
<dbReference type="InterPro" id="IPR051531">
    <property type="entry name" value="N-acetyltransferase"/>
</dbReference>
<reference evidence="2 3" key="1">
    <citation type="submission" date="2016-04" db="EMBL/GenBank/DDBJ databases">
        <authorList>
            <consortium name="Pathogen Informatics"/>
        </authorList>
    </citation>
    <scope>NUCLEOTIDE SEQUENCE [LARGE SCALE GENOMIC DNA]</scope>
    <source>
        <strain evidence="2 3">H050680373</strain>
    </source>
</reference>
<dbReference type="Proteomes" id="UP000076848">
    <property type="component" value="Unassembled WGS sequence"/>
</dbReference>
<dbReference type="PANTHER" id="PTHR43792">
    <property type="entry name" value="GNAT FAMILY, PUTATIVE (AFU_ORTHOLOGUE AFUA_3G00765)-RELATED-RELATED"/>
    <property type="match status" value="1"/>
</dbReference>
<feature type="domain" description="N-acetyltransferase" evidence="1">
    <location>
        <begin position="13"/>
        <end position="168"/>
    </location>
</feature>
<gene>
    <name evidence="2" type="ORF">SAMEA3906486_02857</name>
</gene>
<evidence type="ECO:0000313" key="2">
    <source>
        <dbReference type="EMBL" id="SAI70033.1"/>
    </source>
</evidence>
<dbReference type="InterPro" id="IPR016181">
    <property type="entry name" value="Acyl_CoA_acyltransferase"/>
</dbReference>
<keyword evidence="3" id="KW-1185">Reference proteome</keyword>
<dbReference type="Pfam" id="PF13302">
    <property type="entry name" value="Acetyltransf_3"/>
    <property type="match status" value="1"/>
</dbReference>